<evidence type="ECO:0000313" key="8">
    <source>
        <dbReference type="EMBL" id="GFO44692.1"/>
    </source>
</evidence>
<protein>
    <submittedName>
        <fullName evidence="8">Calcitonin-like receptor</fullName>
    </submittedName>
</protein>
<accession>A0AAV4DKW4</accession>
<evidence type="ECO:0000256" key="4">
    <source>
        <dbReference type="ARBA" id="ARBA00023136"/>
    </source>
</evidence>
<evidence type="ECO:0000256" key="1">
    <source>
        <dbReference type="ARBA" id="ARBA00004141"/>
    </source>
</evidence>
<dbReference type="InterPro" id="IPR017981">
    <property type="entry name" value="GPCR_2-like_7TM"/>
</dbReference>
<keyword evidence="8" id="KW-0675">Receptor</keyword>
<name>A0AAV4DKW4_9GAST</name>
<dbReference type="GO" id="GO:0007188">
    <property type="term" value="P:adenylate cyclase-modulating G protein-coupled receptor signaling pathway"/>
    <property type="evidence" value="ECO:0007669"/>
    <property type="project" value="TreeGrafter"/>
</dbReference>
<feature type="compositionally biased region" description="Basic and acidic residues" evidence="5">
    <location>
        <begin position="208"/>
        <end position="224"/>
    </location>
</feature>
<reference evidence="8 9" key="1">
    <citation type="journal article" date="2021" name="Elife">
        <title>Chloroplast acquisition without the gene transfer in kleptoplastic sea slugs, Plakobranchus ocellatus.</title>
        <authorList>
            <person name="Maeda T."/>
            <person name="Takahashi S."/>
            <person name="Yoshida T."/>
            <person name="Shimamura S."/>
            <person name="Takaki Y."/>
            <person name="Nagai Y."/>
            <person name="Toyoda A."/>
            <person name="Suzuki Y."/>
            <person name="Arimoto A."/>
            <person name="Ishii H."/>
            <person name="Satoh N."/>
            <person name="Nishiyama T."/>
            <person name="Hasebe M."/>
            <person name="Maruyama T."/>
            <person name="Minagawa J."/>
            <person name="Obokata J."/>
            <person name="Shigenobu S."/>
        </authorList>
    </citation>
    <scope>NUCLEOTIDE SEQUENCE [LARGE SCALE GENOMIC DNA]</scope>
</reference>
<sequence length="239" mass="28211">MFFSEQHFRKTNKVGVVCKSISIAAVIPACIIMLSYRSLRQQQRIRVHLCLLATSLMLAILTMMNELLVIQDMLHGENRDQTVLKRNPLWCGLLLLAIQYSYMALFMWMFIEFFHLHRLLVNAFSIPKSLVSYYITGFDSPLLSYCLFGFGFPFLMVSIVGIFRASNENLRKNDVNLWCIIIFEAILDKKKEKEHDVKGEEEEEEKEEEKKKEVEDEEGKKKEGEEEMEERKKRKIKRW</sequence>
<keyword evidence="4 6" id="KW-0472">Membrane</keyword>
<feature type="domain" description="G-protein coupled receptors family 2 profile 2" evidence="7">
    <location>
        <begin position="11"/>
        <end position="181"/>
    </location>
</feature>
<feature type="transmembrane region" description="Helical" evidence="6">
    <location>
        <begin position="21"/>
        <end position="39"/>
    </location>
</feature>
<dbReference type="PANTHER" id="PTHR45620">
    <property type="entry name" value="PDF RECEPTOR-LIKE PROTEIN-RELATED"/>
    <property type="match status" value="1"/>
</dbReference>
<proteinExistence type="predicted"/>
<keyword evidence="2 6" id="KW-0812">Transmembrane</keyword>
<dbReference type="Proteomes" id="UP000735302">
    <property type="component" value="Unassembled WGS sequence"/>
</dbReference>
<dbReference type="InterPro" id="IPR050332">
    <property type="entry name" value="GPCR_2"/>
</dbReference>
<feature type="transmembrane region" description="Helical" evidence="6">
    <location>
        <begin position="142"/>
        <end position="163"/>
    </location>
</feature>
<dbReference type="GO" id="GO:0005886">
    <property type="term" value="C:plasma membrane"/>
    <property type="evidence" value="ECO:0007669"/>
    <property type="project" value="TreeGrafter"/>
</dbReference>
<evidence type="ECO:0000259" key="7">
    <source>
        <dbReference type="PROSITE" id="PS50261"/>
    </source>
</evidence>
<organism evidence="8 9">
    <name type="scientific">Plakobranchus ocellatus</name>
    <dbReference type="NCBI Taxonomy" id="259542"/>
    <lineage>
        <taxon>Eukaryota</taxon>
        <taxon>Metazoa</taxon>
        <taxon>Spiralia</taxon>
        <taxon>Lophotrochozoa</taxon>
        <taxon>Mollusca</taxon>
        <taxon>Gastropoda</taxon>
        <taxon>Heterobranchia</taxon>
        <taxon>Euthyneura</taxon>
        <taxon>Panpulmonata</taxon>
        <taxon>Sacoglossa</taxon>
        <taxon>Placobranchoidea</taxon>
        <taxon>Plakobranchidae</taxon>
        <taxon>Plakobranchus</taxon>
    </lineage>
</organism>
<feature type="transmembrane region" description="Helical" evidence="6">
    <location>
        <begin position="45"/>
        <end position="68"/>
    </location>
</feature>
<dbReference type="GO" id="GO:0008528">
    <property type="term" value="F:G protein-coupled peptide receptor activity"/>
    <property type="evidence" value="ECO:0007669"/>
    <property type="project" value="TreeGrafter"/>
</dbReference>
<keyword evidence="3 6" id="KW-1133">Transmembrane helix</keyword>
<dbReference type="GO" id="GO:0007166">
    <property type="term" value="P:cell surface receptor signaling pathway"/>
    <property type="evidence" value="ECO:0007669"/>
    <property type="project" value="InterPro"/>
</dbReference>
<dbReference type="InterPro" id="IPR000832">
    <property type="entry name" value="GPCR_2_secretin-like"/>
</dbReference>
<comment type="subcellular location">
    <subcellularLocation>
        <location evidence="1">Membrane</location>
        <topology evidence="1">Multi-pass membrane protein</topology>
    </subcellularLocation>
</comment>
<dbReference type="AlphaFoldDB" id="A0AAV4DKW4"/>
<evidence type="ECO:0000256" key="6">
    <source>
        <dbReference type="SAM" id="Phobius"/>
    </source>
</evidence>
<feature type="region of interest" description="Disordered" evidence="5">
    <location>
        <begin position="191"/>
        <end position="239"/>
    </location>
</feature>
<comment type="caution">
    <text evidence="8">The sequence shown here is derived from an EMBL/GenBank/DDBJ whole genome shotgun (WGS) entry which is preliminary data.</text>
</comment>
<dbReference type="Gene3D" id="1.20.1070.10">
    <property type="entry name" value="Rhodopsin 7-helix transmembrane proteins"/>
    <property type="match status" value="1"/>
</dbReference>
<dbReference type="PRINTS" id="PR00249">
    <property type="entry name" value="GPCRSECRETIN"/>
</dbReference>
<dbReference type="PROSITE" id="PS50261">
    <property type="entry name" value="G_PROTEIN_RECEP_F2_4"/>
    <property type="match status" value="1"/>
</dbReference>
<evidence type="ECO:0000313" key="9">
    <source>
        <dbReference type="Proteomes" id="UP000735302"/>
    </source>
</evidence>
<evidence type="ECO:0000256" key="2">
    <source>
        <dbReference type="ARBA" id="ARBA00022692"/>
    </source>
</evidence>
<dbReference type="EMBL" id="BLXT01007982">
    <property type="protein sequence ID" value="GFO44692.1"/>
    <property type="molecule type" value="Genomic_DNA"/>
</dbReference>
<keyword evidence="9" id="KW-1185">Reference proteome</keyword>
<dbReference type="Pfam" id="PF00002">
    <property type="entry name" value="7tm_2"/>
    <property type="match status" value="1"/>
</dbReference>
<dbReference type="PANTHER" id="PTHR45620:SF42">
    <property type="entry name" value="G-PROTEIN COUPLED RECEPTOR SEB-2"/>
    <property type="match status" value="1"/>
</dbReference>
<evidence type="ECO:0000256" key="5">
    <source>
        <dbReference type="SAM" id="MobiDB-lite"/>
    </source>
</evidence>
<evidence type="ECO:0000256" key="3">
    <source>
        <dbReference type="ARBA" id="ARBA00022989"/>
    </source>
</evidence>
<feature type="transmembrane region" description="Helical" evidence="6">
    <location>
        <begin position="89"/>
        <end position="111"/>
    </location>
</feature>
<gene>
    <name evidence="8" type="ORF">PoB_007119700</name>
</gene>